<comment type="subcellular location">
    <subcellularLocation>
        <location evidence="2 3">Cytoplasm</location>
    </subcellularLocation>
</comment>
<feature type="modified residue" description="N6-carboxylysine" evidence="2">
    <location>
        <position position="156"/>
    </location>
</feature>
<dbReference type="GO" id="GO:0009252">
    <property type="term" value="P:peptidoglycan biosynthetic process"/>
    <property type="evidence" value="ECO:0007669"/>
    <property type="project" value="UniProtKB-UniRule"/>
</dbReference>
<reference evidence="6 7" key="1">
    <citation type="journal article" date="2015" name="Nature">
        <title>rRNA introns, odd ribosomes, and small enigmatic genomes across a large radiation of phyla.</title>
        <authorList>
            <person name="Brown C.T."/>
            <person name="Hug L.A."/>
            <person name="Thomas B.C."/>
            <person name="Sharon I."/>
            <person name="Castelle C.J."/>
            <person name="Singh A."/>
            <person name="Wilkins M.J."/>
            <person name="Williams K.H."/>
            <person name="Banfield J.F."/>
        </authorList>
    </citation>
    <scope>NUCLEOTIDE SEQUENCE [LARGE SCALE GENOMIC DNA]</scope>
</reference>
<evidence type="ECO:0000256" key="2">
    <source>
        <dbReference type="HAMAP-Rule" id="MF_00208"/>
    </source>
</evidence>
<dbReference type="EC" id="6.3.2.13" evidence="2"/>
<dbReference type="HAMAP" id="MF_00208">
    <property type="entry name" value="MurE"/>
    <property type="match status" value="1"/>
</dbReference>
<keyword evidence="2" id="KW-0547">Nucleotide-binding</keyword>
<dbReference type="Pfam" id="PF08245">
    <property type="entry name" value="Mur_ligase_M"/>
    <property type="match status" value="1"/>
</dbReference>
<evidence type="ECO:0000259" key="4">
    <source>
        <dbReference type="Pfam" id="PF02875"/>
    </source>
</evidence>
<evidence type="ECO:0000256" key="3">
    <source>
        <dbReference type="RuleBase" id="RU004135"/>
    </source>
</evidence>
<keyword evidence="2" id="KW-0963">Cytoplasm</keyword>
<feature type="domain" description="Mur ligase C-terminal" evidence="4">
    <location>
        <begin position="273"/>
        <end position="413"/>
    </location>
</feature>
<protein>
    <recommendedName>
        <fullName evidence="2">UDP-N-acetylmuramoyl-L-alanyl-D-glutamate--2,6-diaminopimelate ligase</fullName>
        <ecNumber evidence="2">6.3.2.13</ecNumber>
    </recommendedName>
    <alternativeName>
        <fullName evidence="2">Meso-A2pm-adding enzyme</fullName>
    </alternativeName>
    <alternativeName>
        <fullName evidence="2">Meso-diaminopimelate-adding enzyme</fullName>
    </alternativeName>
    <alternativeName>
        <fullName evidence="2">UDP-MurNAc-L-Ala-D-Glu:meso-diaminopimelate ligase</fullName>
    </alternativeName>
    <alternativeName>
        <fullName evidence="2">UDP-MurNAc-tripeptide synthetase</fullName>
    </alternativeName>
    <alternativeName>
        <fullName evidence="2">UDP-N-acetylmuramyl-tripeptide synthetase</fullName>
    </alternativeName>
</protein>
<dbReference type="Pfam" id="PF02875">
    <property type="entry name" value="Mur_ligase_C"/>
    <property type="match status" value="1"/>
</dbReference>
<gene>
    <name evidence="2" type="primary">murE</name>
    <name evidence="6" type="ORF">UW02_C0026G0007</name>
</gene>
<dbReference type="NCBIfam" id="TIGR01085">
    <property type="entry name" value="murE"/>
    <property type="match status" value="1"/>
</dbReference>
<feature type="binding site" evidence="2">
    <location>
        <begin position="89"/>
        <end position="90"/>
    </location>
    <ligand>
        <name>UDP-N-acetyl-alpha-D-muramoyl-L-alanyl-D-glutamate</name>
        <dbReference type="ChEBI" id="CHEBI:83900"/>
    </ligand>
</feature>
<keyword evidence="2 3" id="KW-0573">Peptidoglycan synthesis</keyword>
<feature type="binding site" evidence="2">
    <location>
        <position position="124"/>
    </location>
    <ligand>
        <name>UDP-N-acetyl-alpha-D-muramoyl-L-alanyl-D-glutamate</name>
        <dbReference type="ChEBI" id="CHEBI:83900"/>
    </ligand>
</feature>
<feature type="binding site" evidence="2">
    <location>
        <position position="19"/>
    </location>
    <ligand>
        <name>UDP-N-acetyl-alpha-D-muramoyl-L-alanyl-D-glutamate</name>
        <dbReference type="ChEBI" id="CHEBI:83900"/>
    </ligand>
</feature>
<dbReference type="GO" id="GO:0008360">
    <property type="term" value="P:regulation of cell shape"/>
    <property type="evidence" value="ECO:0007669"/>
    <property type="project" value="UniProtKB-KW"/>
</dbReference>
<organism evidence="6 7">
    <name type="scientific">Candidatus Nomurabacteria bacterium GW2011_GWB1_43_7</name>
    <dbReference type="NCBI Taxonomy" id="1618747"/>
    <lineage>
        <taxon>Bacteria</taxon>
        <taxon>Candidatus Nomuraibacteriota</taxon>
    </lineage>
</organism>
<dbReference type="InterPro" id="IPR004101">
    <property type="entry name" value="Mur_ligase_C"/>
</dbReference>
<feature type="binding site" evidence="2">
    <location>
        <position position="116"/>
    </location>
    <ligand>
        <name>UDP-N-acetyl-alpha-D-muramoyl-L-alanyl-D-glutamate</name>
        <dbReference type="ChEBI" id="CHEBI:83900"/>
    </ligand>
</feature>
<dbReference type="InterPro" id="IPR005761">
    <property type="entry name" value="UDP-N-AcMur-Glu-dNH2Pim_ligase"/>
</dbReference>
<proteinExistence type="inferred from homology"/>
<feature type="binding site" evidence="2">
    <location>
        <begin position="358"/>
        <end position="361"/>
    </location>
    <ligand>
        <name>meso-2,6-diaminopimelate</name>
        <dbReference type="ChEBI" id="CHEBI:57791"/>
    </ligand>
</feature>
<dbReference type="InterPro" id="IPR013221">
    <property type="entry name" value="Mur_ligase_cen"/>
</dbReference>
<dbReference type="GO" id="GO:0008765">
    <property type="term" value="F:UDP-N-acetylmuramoylalanyl-D-glutamate-2,6-diaminopimelate ligase activity"/>
    <property type="evidence" value="ECO:0007669"/>
    <property type="project" value="UniProtKB-UniRule"/>
</dbReference>
<keyword evidence="2" id="KW-0460">Magnesium</keyword>
<feature type="binding site" evidence="2">
    <location>
        <begin position="47"/>
        <end position="53"/>
    </location>
    <ligand>
        <name>ATP</name>
        <dbReference type="ChEBI" id="CHEBI:30616"/>
    </ligand>
</feature>
<keyword evidence="2 6" id="KW-0436">Ligase</keyword>
<feature type="domain" description="Mur ligase central" evidence="5">
    <location>
        <begin position="45"/>
        <end position="249"/>
    </location>
</feature>
<feature type="binding site" evidence="2">
    <location>
        <position position="411"/>
    </location>
    <ligand>
        <name>meso-2,6-diaminopimelate</name>
        <dbReference type="ChEBI" id="CHEBI:57791"/>
    </ligand>
</feature>
<dbReference type="EMBL" id="LCGS01000026">
    <property type="protein sequence ID" value="KKT18611.1"/>
    <property type="molecule type" value="Genomic_DNA"/>
</dbReference>
<comment type="PTM">
    <text evidence="2">Carboxylation is probably crucial for Mg(2+) binding and, consequently, for the gamma-phosphate positioning of ATP.</text>
</comment>
<dbReference type="NCBIfam" id="NF001126">
    <property type="entry name" value="PRK00139.1-4"/>
    <property type="match status" value="1"/>
</dbReference>
<evidence type="ECO:0000259" key="5">
    <source>
        <dbReference type="Pfam" id="PF08245"/>
    </source>
</evidence>
<dbReference type="SUPFAM" id="SSF53623">
    <property type="entry name" value="MurD-like peptide ligases, catalytic domain"/>
    <property type="match status" value="1"/>
</dbReference>
<name>A0A0G1F8K1_9BACT</name>
<sequence>MKNFIKNPSAADLWARLKLKRRAFAVLAGMHFYGNPSAKLKIVGVTGTNGKTTTATLLYRVAIALGYKAGLIGTVENMINEERREVTHTTPDPISLHKLLNEMAEKKCEYVFMEVSSHALDQSRVAGVKFAGGIFTNLTHDHLDYHKNFENYFGAKKKLFKMLPANAFALSNTDDEYGPAMLEGIKAKKFSYGFSGQKDPAAAKALAGRFQGEIKKLDFNGLELDFNGEKINSKLLGKFNAYNLLAVWSACRLLSFDMEKVREILENIKPPRGRFEHFTSKSGVLVVVDYAHSPDSLEKILLAVKDLFAFGENESGNLPKAGKIISIFGCGGDRDPLKRSKMGRIGAELSDIAIFTSDNPRSEDPDKIIGQMRDGLPTELLKKVKTIANRHEAILEGVKLAQKGDIILCAGKGHEDYQEIKSVRHHFNDMEEFKKAYD</sequence>
<comment type="catalytic activity">
    <reaction evidence="2">
        <text>UDP-N-acetyl-alpha-D-muramoyl-L-alanyl-D-glutamate + meso-2,6-diaminopimelate + ATP = UDP-N-acetyl-alpha-D-muramoyl-L-alanyl-gamma-D-glutamyl-meso-2,6-diaminopimelate + ADP + phosphate + H(+)</text>
        <dbReference type="Rhea" id="RHEA:23676"/>
        <dbReference type="ChEBI" id="CHEBI:15378"/>
        <dbReference type="ChEBI" id="CHEBI:30616"/>
        <dbReference type="ChEBI" id="CHEBI:43474"/>
        <dbReference type="ChEBI" id="CHEBI:57791"/>
        <dbReference type="ChEBI" id="CHEBI:83900"/>
        <dbReference type="ChEBI" id="CHEBI:83905"/>
        <dbReference type="ChEBI" id="CHEBI:456216"/>
        <dbReference type="EC" id="6.3.2.13"/>
    </reaction>
</comment>
<accession>A0A0G1F8K1</accession>
<dbReference type="UniPathway" id="UPA00219"/>
<comment type="cofactor">
    <cofactor evidence="2">
        <name>Mg(2+)</name>
        <dbReference type="ChEBI" id="CHEBI:18420"/>
    </cofactor>
</comment>
<dbReference type="GO" id="GO:0005524">
    <property type="term" value="F:ATP binding"/>
    <property type="evidence" value="ECO:0007669"/>
    <property type="project" value="UniProtKB-UniRule"/>
</dbReference>
<comment type="function">
    <text evidence="2">Catalyzes the addition of meso-diaminopimelic acid to the nucleotide precursor UDP-N-acetylmuramoyl-L-alanyl-D-glutamate (UMAG) in the biosynthesis of bacterial cell-wall peptidoglycan.</text>
</comment>
<keyword evidence="2 3" id="KW-0131">Cell cycle</keyword>
<keyword evidence="2 3" id="KW-0132">Cell division</keyword>
<dbReference type="PANTHER" id="PTHR23135:SF4">
    <property type="entry name" value="UDP-N-ACETYLMURAMOYL-L-ALANYL-D-GLUTAMATE--2,6-DIAMINOPIMELATE LIGASE MURE HOMOLOG, CHLOROPLASTIC"/>
    <property type="match status" value="1"/>
</dbReference>
<evidence type="ECO:0000256" key="1">
    <source>
        <dbReference type="ARBA" id="ARBA00005898"/>
    </source>
</evidence>
<evidence type="ECO:0000313" key="7">
    <source>
        <dbReference type="Proteomes" id="UP000034751"/>
    </source>
</evidence>
<dbReference type="GO" id="GO:0071555">
    <property type="term" value="P:cell wall organization"/>
    <property type="evidence" value="ECO:0007669"/>
    <property type="project" value="UniProtKB-KW"/>
</dbReference>
<keyword evidence="2 3" id="KW-0961">Cell wall biogenesis/degradation</keyword>
<comment type="caution">
    <text evidence="6">The sequence shown here is derived from an EMBL/GenBank/DDBJ whole genome shotgun (WGS) entry which is preliminary data.</text>
</comment>
<evidence type="ECO:0000313" key="6">
    <source>
        <dbReference type="EMBL" id="KKT18611.1"/>
    </source>
</evidence>
<keyword evidence="2 3" id="KW-0133">Cell shape</keyword>
<dbReference type="GO" id="GO:0051301">
    <property type="term" value="P:cell division"/>
    <property type="evidence" value="ECO:0007669"/>
    <property type="project" value="UniProtKB-KW"/>
</dbReference>
<dbReference type="PANTHER" id="PTHR23135">
    <property type="entry name" value="MUR LIGASE FAMILY MEMBER"/>
    <property type="match status" value="1"/>
</dbReference>
<dbReference type="AlphaFoldDB" id="A0A0G1F8K1"/>
<feature type="binding site" evidence="2">
    <location>
        <position position="415"/>
    </location>
    <ligand>
        <name>meso-2,6-diaminopimelate</name>
        <dbReference type="ChEBI" id="CHEBI:57791"/>
    </ligand>
</feature>
<dbReference type="Proteomes" id="UP000034751">
    <property type="component" value="Unassembled WGS sequence"/>
</dbReference>
<dbReference type="Gene3D" id="3.90.190.20">
    <property type="entry name" value="Mur ligase, C-terminal domain"/>
    <property type="match status" value="1"/>
</dbReference>
<dbReference type="InterPro" id="IPR036615">
    <property type="entry name" value="Mur_ligase_C_dom_sf"/>
</dbReference>
<dbReference type="GO" id="GO:0000287">
    <property type="term" value="F:magnesium ion binding"/>
    <property type="evidence" value="ECO:0007669"/>
    <property type="project" value="UniProtKB-UniRule"/>
</dbReference>
<dbReference type="PATRIC" id="fig|1618747.3.peg.748"/>
<comment type="pathway">
    <text evidence="2 3">Cell wall biogenesis; peptidoglycan biosynthesis.</text>
</comment>
<dbReference type="InterPro" id="IPR036565">
    <property type="entry name" value="Mur-like_cat_sf"/>
</dbReference>
<dbReference type="STRING" id="1618747.UW02_C0026G0007"/>
<feature type="binding site" evidence="2">
    <location>
        <position position="334"/>
    </location>
    <ligand>
        <name>meso-2,6-diaminopimelate</name>
        <dbReference type="ChEBI" id="CHEBI:57791"/>
    </ligand>
</feature>
<dbReference type="SUPFAM" id="SSF53244">
    <property type="entry name" value="MurD-like peptide ligases, peptide-binding domain"/>
    <property type="match status" value="1"/>
</dbReference>
<dbReference type="Gene3D" id="3.40.1190.10">
    <property type="entry name" value="Mur-like, catalytic domain"/>
    <property type="match status" value="1"/>
</dbReference>
<comment type="caution">
    <text evidence="2">Lacks conserved residue(s) required for the propagation of feature annotation.</text>
</comment>
<comment type="similarity">
    <text evidence="1 2">Belongs to the MurCDEF family. MurE subfamily.</text>
</comment>
<keyword evidence="2" id="KW-0067">ATP-binding</keyword>
<dbReference type="GO" id="GO:0005737">
    <property type="term" value="C:cytoplasm"/>
    <property type="evidence" value="ECO:0007669"/>
    <property type="project" value="UniProtKB-SubCell"/>
</dbReference>
<feature type="binding site" evidence="2">
    <location>
        <position position="122"/>
    </location>
    <ligand>
        <name>UDP-N-acetyl-alpha-D-muramoyl-L-alanyl-D-glutamate</name>
        <dbReference type="ChEBI" id="CHEBI:83900"/>
    </ligand>
</feature>
<feature type="short sequence motif" description="Meso-diaminopimelate recognition motif" evidence="2">
    <location>
        <begin position="358"/>
        <end position="361"/>
    </location>
</feature>